<dbReference type="PANTHER" id="PTHR37250:SF1">
    <property type="entry name" value="OS05G0496000 PROTEIN"/>
    <property type="match status" value="1"/>
</dbReference>
<feature type="compositionally biased region" description="Basic and acidic residues" evidence="1">
    <location>
        <begin position="54"/>
        <end position="69"/>
    </location>
</feature>
<evidence type="ECO:0000256" key="1">
    <source>
        <dbReference type="SAM" id="MobiDB-lite"/>
    </source>
</evidence>
<evidence type="ECO:0000313" key="3">
    <source>
        <dbReference type="Proteomes" id="UP000701853"/>
    </source>
</evidence>
<dbReference type="OrthoDB" id="2012753at2759"/>
<feature type="region of interest" description="Disordered" evidence="1">
    <location>
        <begin position="54"/>
        <end position="95"/>
    </location>
</feature>
<protein>
    <submittedName>
        <fullName evidence="2">Uncharacterized protein</fullName>
    </submittedName>
</protein>
<name>A0A8J5YK98_9ROSI</name>
<dbReference type="PANTHER" id="PTHR37250">
    <property type="entry name" value="OS05G0496000 PROTEIN"/>
    <property type="match status" value="1"/>
</dbReference>
<proteinExistence type="predicted"/>
<sequence>MPCNYITFMPCKLYILHLTSLLFNSICSVLQKRNTILYCQICTKLHTRMEHESVKVAHEKDEDRTRDEPIESSNSKVSGEDASKVVPKSPTNDVHDNVIAWKGEGRDGETSEYMETSGEANMEVSLTTDDVIRAGGFGARDDIGSFLPVASDSTDFEASIRDARDYEEPQGDIHRPGLGWREASEREKL</sequence>
<feature type="region of interest" description="Disordered" evidence="1">
    <location>
        <begin position="164"/>
        <end position="189"/>
    </location>
</feature>
<feature type="compositionally biased region" description="Basic and acidic residues" evidence="1">
    <location>
        <begin position="164"/>
        <end position="175"/>
    </location>
</feature>
<reference evidence="2 3" key="1">
    <citation type="journal article" date="2021" name="bioRxiv">
        <title>The Gossypium anomalum genome as a resource for cotton improvement and evolutionary analysis of hybrid incompatibility.</title>
        <authorList>
            <person name="Grover C.E."/>
            <person name="Yuan D."/>
            <person name="Arick M.A."/>
            <person name="Miller E.R."/>
            <person name="Hu G."/>
            <person name="Peterson D.G."/>
            <person name="Wendel J.F."/>
            <person name="Udall J.A."/>
        </authorList>
    </citation>
    <scope>NUCLEOTIDE SEQUENCE [LARGE SCALE GENOMIC DNA]</scope>
    <source>
        <strain evidence="2">JFW-Udall</strain>
        <tissue evidence="2">Leaf</tissue>
    </source>
</reference>
<organism evidence="2 3">
    <name type="scientific">Gossypium anomalum</name>
    <dbReference type="NCBI Taxonomy" id="47600"/>
    <lineage>
        <taxon>Eukaryota</taxon>
        <taxon>Viridiplantae</taxon>
        <taxon>Streptophyta</taxon>
        <taxon>Embryophyta</taxon>
        <taxon>Tracheophyta</taxon>
        <taxon>Spermatophyta</taxon>
        <taxon>Magnoliopsida</taxon>
        <taxon>eudicotyledons</taxon>
        <taxon>Gunneridae</taxon>
        <taxon>Pentapetalae</taxon>
        <taxon>rosids</taxon>
        <taxon>malvids</taxon>
        <taxon>Malvales</taxon>
        <taxon>Malvaceae</taxon>
        <taxon>Malvoideae</taxon>
        <taxon>Gossypium</taxon>
    </lineage>
</organism>
<dbReference type="EMBL" id="JAHUZN010000009">
    <property type="protein sequence ID" value="KAG8483692.1"/>
    <property type="molecule type" value="Genomic_DNA"/>
</dbReference>
<dbReference type="Proteomes" id="UP000701853">
    <property type="component" value="Chromosome 9"/>
</dbReference>
<dbReference type="AlphaFoldDB" id="A0A8J5YK98"/>
<gene>
    <name evidence="2" type="ORF">CXB51_023262</name>
</gene>
<accession>A0A8J5YK98</accession>
<evidence type="ECO:0000313" key="2">
    <source>
        <dbReference type="EMBL" id="KAG8483692.1"/>
    </source>
</evidence>
<keyword evidence="3" id="KW-1185">Reference proteome</keyword>
<comment type="caution">
    <text evidence="2">The sequence shown here is derived from an EMBL/GenBank/DDBJ whole genome shotgun (WGS) entry which is preliminary data.</text>
</comment>